<comment type="caution">
    <text evidence="2">The sequence shown here is derived from an EMBL/GenBank/DDBJ whole genome shotgun (WGS) entry which is preliminary data.</text>
</comment>
<accession>A0A944CB18</accession>
<evidence type="ECO:0000313" key="2">
    <source>
        <dbReference type="EMBL" id="MBS8258991.1"/>
    </source>
</evidence>
<feature type="region of interest" description="Disordered" evidence="1">
    <location>
        <begin position="153"/>
        <end position="187"/>
    </location>
</feature>
<sequence>MATETYPYSHKIAGDRLGNEERQVVLEPNEGERQRIAKAYELDGIETLTADLRLKPWRKAGVRVTGTVKGKLQRTCVVTLEPFVEELFDEIDRTFEPVSSRPKRPRDLNDEGEIEIELETLDPPDVMIDGVLDLGAVVCEQLALNVDAFPRKPGAEFEAVETDDAEEDEPAPSPFAALAKLKDEPEA</sequence>
<evidence type="ECO:0000256" key="1">
    <source>
        <dbReference type="SAM" id="MobiDB-lite"/>
    </source>
</evidence>
<dbReference type="AlphaFoldDB" id="A0A944CB18"/>
<dbReference type="EMBL" id="QTKU01000001">
    <property type="protein sequence ID" value="MBS8258991.1"/>
    <property type="molecule type" value="Genomic_DNA"/>
</dbReference>
<dbReference type="Proteomes" id="UP000705379">
    <property type="component" value="Unassembled WGS sequence"/>
</dbReference>
<protein>
    <submittedName>
        <fullName evidence="2">DUF177 domain-containing protein</fullName>
    </submittedName>
</protein>
<evidence type="ECO:0000313" key="3">
    <source>
        <dbReference type="Proteomes" id="UP000705379"/>
    </source>
</evidence>
<feature type="compositionally biased region" description="Acidic residues" evidence="1">
    <location>
        <begin position="158"/>
        <end position="170"/>
    </location>
</feature>
<proteinExistence type="predicted"/>
<dbReference type="RefSeq" id="WP_213214693.1">
    <property type="nucleotide sequence ID" value="NZ_QTKU01000001.1"/>
</dbReference>
<dbReference type="Pfam" id="PF02620">
    <property type="entry name" value="YceD"/>
    <property type="match status" value="1"/>
</dbReference>
<reference evidence="2" key="2">
    <citation type="journal article" date="2021" name="Microorganisms">
        <title>Bacterial Dimethylsulfoniopropionate Biosynthesis in the East China Sea.</title>
        <authorList>
            <person name="Liu J."/>
            <person name="Zhang Y."/>
            <person name="Liu J."/>
            <person name="Zhong H."/>
            <person name="Williams B.T."/>
            <person name="Zheng Y."/>
            <person name="Curson A.R.J."/>
            <person name="Sun C."/>
            <person name="Sun H."/>
            <person name="Song D."/>
            <person name="Wagner Mackenzie B."/>
            <person name="Bermejo Martinez A."/>
            <person name="Todd J.D."/>
            <person name="Zhang X.H."/>
        </authorList>
    </citation>
    <scope>NUCLEOTIDE SEQUENCE</scope>
    <source>
        <strain evidence="2">AESS21</strain>
    </source>
</reference>
<gene>
    <name evidence="2" type="ORF">DYI23_02060</name>
</gene>
<reference evidence="2" key="1">
    <citation type="submission" date="2018-08" db="EMBL/GenBank/DDBJ databases">
        <authorList>
            <person name="Jin W."/>
            <person name="Wang H."/>
            <person name="Yang Y."/>
            <person name="Li M."/>
            <person name="Liu J."/>
        </authorList>
    </citation>
    <scope>NUCLEOTIDE SEQUENCE</scope>
    <source>
        <strain evidence="2">AESS21</strain>
    </source>
</reference>
<organism evidence="2 3">
    <name type="scientific">Roseibium polysiphoniae</name>
    <dbReference type="NCBI Taxonomy" id="2571221"/>
    <lineage>
        <taxon>Bacteria</taxon>
        <taxon>Pseudomonadati</taxon>
        <taxon>Pseudomonadota</taxon>
        <taxon>Alphaproteobacteria</taxon>
        <taxon>Hyphomicrobiales</taxon>
        <taxon>Stappiaceae</taxon>
        <taxon>Roseibium</taxon>
    </lineage>
</organism>
<name>A0A944CB18_9HYPH</name>
<dbReference type="InterPro" id="IPR003772">
    <property type="entry name" value="YceD"/>
</dbReference>